<keyword evidence="7" id="KW-0449">Lipoprotein</keyword>
<accession>A0A143QN63</accession>
<keyword evidence="4 5" id="KW-0732">Signal</keyword>
<dbReference type="RefSeq" id="WP_027495815.1">
    <property type="nucleotide sequence ID" value="NZ_CP015220.1"/>
</dbReference>
<evidence type="ECO:0000256" key="4">
    <source>
        <dbReference type="ARBA" id="ARBA00022729"/>
    </source>
</evidence>
<dbReference type="EMBL" id="CP015220">
    <property type="protein sequence ID" value="AMY23827.1"/>
    <property type="molecule type" value="Genomic_DNA"/>
</dbReference>
<reference evidence="7 8" key="1">
    <citation type="journal article" date="2016" name="Genome Announc.">
        <title>Complete Genome and Plasmid Sequences for Rhodococcus fascians D188 and Draft Sequences for Rhodococcus Isolates PBTS 1 and PBTS 2.</title>
        <authorList>
            <person name="Stamler R.A."/>
            <person name="Vereecke D."/>
            <person name="Zhang Y."/>
            <person name="Schilkey F."/>
            <person name="Devitt N."/>
            <person name="Randall J.J."/>
        </authorList>
    </citation>
    <scope>NUCLEOTIDE SEQUENCE [LARGE SCALE GENOMIC DNA]</scope>
    <source>
        <strain evidence="7 8">PBTS2</strain>
    </source>
</reference>
<dbReference type="KEGG" id="rhs:A3Q41_02528"/>
<evidence type="ECO:0000259" key="6">
    <source>
        <dbReference type="PROSITE" id="PS50983"/>
    </source>
</evidence>
<evidence type="ECO:0000256" key="2">
    <source>
        <dbReference type="ARBA" id="ARBA00008814"/>
    </source>
</evidence>
<protein>
    <submittedName>
        <fullName evidence="7">Putative ABC transporter substrate-binding lipoprotein YhfQ</fullName>
    </submittedName>
</protein>
<sequence>MKVRTKWMRSAASIALAGGLTIALAAGCSSDTEETPAADSTTSAQESAFPVTIDSALGSATIPEAPKRIATWGWSNQDAILALGVVPVAMPTFDGAQYGADERGVLPWDAKALADLGGDAPTLLSGDGTGAVPVEQFAAAAPDLIFAPYSGLSQEEFDKLSDIAPVVAYPDKQWTTSWEDQLTIAGKALGKEKEAADLVSGVEGSIADAATKYSALQGKTVTVALPNAPGTFAVSKDNDVRVEFLEQLGLVNEPTIQQADPAKDPDAVYFELSLEQASLLKSDVLFVVAYDKESLAGFLAEPAVASQPVLSQGRTASTEALSADKNFAFGGLTVLTIPYILDDVASALNTAAENVQG</sequence>
<dbReference type="Gene3D" id="3.40.50.1980">
    <property type="entry name" value="Nitrogenase molybdenum iron protein domain"/>
    <property type="match status" value="2"/>
</dbReference>
<feature type="signal peptide" evidence="5">
    <location>
        <begin position="1"/>
        <end position="25"/>
    </location>
</feature>
<gene>
    <name evidence="7" type="primary">yhfQ</name>
    <name evidence="7" type="ORF">A3Q41_02528</name>
</gene>
<dbReference type="PANTHER" id="PTHR30532">
    <property type="entry name" value="IRON III DICITRATE-BINDING PERIPLASMIC PROTEIN"/>
    <property type="match status" value="1"/>
</dbReference>
<keyword evidence="3" id="KW-0813">Transport</keyword>
<dbReference type="PANTHER" id="PTHR30532:SF24">
    <property type="entry name" value="FERRIC ENTEROBACTIN-BINDING PERIPLASMIC PROTEIN FEPB"/>
    <property type="match status" value="1"/>
</dbReference>
<comment type="subcellular location">
    <subcellularLocation>
        <location evidence="1">Cell envelope</location>
    </subcellularLocation>
</comment>
<comment type="similarity">
    <text evidence="2">Belongs to the bacterial solute-binding protein 8 family.</text>
</comment>
<evidence type="ECO:0000313" key="8">
    <source>
        <dbReference type="Proteomes" id="UP000076038"/>
    </source>
</evidence>
<evidence type="ECO:0000256" key="3">
    <source>
        <dbReference type="ARBA" id="ARBA00022448"/>
    </source>
</evidence>
<keyword evidence="8" id="KW-1185">Reference proteome</keyword>
<organism evidence="7 8">
    <name type="scientific">Rhodococcoides fascians</name>
    <name type="common">Rhodococcus fascians</name>
    <dbReference type="NCBI Taxonomy" id="1828"/>
    <lineage>
        <taxon>Bacteria</taxon>
        <taxon>Bacillati</taxon>
        <taxon>Actinomycetota</taxon>
        <taxon>Actinomycetes</taxon>
        <taxon>Mycobacteriales</taxon>
        <taxon>Nocardiaceae</taxon>
        <taxon>Rhodococcoides</taxon>
    </lineage>
</organism>
<dbReference type="InterPro" id="IPR002491">
    <property type="entry name" value="ABC_transptr_periplasmic_BD"/>
</dbReference>
<dbReference type="GO" id="GO:0030288">
    <property type="term" value="C:outer membrane-bounded periplasmic space"/>
    <property type="evidence" value="ECO:0007669"/>
    <property type="project" value="TreeGrafter"/>
</dbReference>
<evidence type="ECO:0000313" key="7">
    <source>
        <dbReference type="EMBL" id="AMY23827.1"/>
    </source>
</evidence>
<name>A0A143QN63_RHOFA</name>
<feature type="chain" id="PRO_5007512652" evidence="5">
    <location>
        <begin position="26"/>
        <end position="357"/>
    </location>
</feature>
<dbReference type="GO" id="GO:1901678">
    <property type="term" value="P:iron coordination entity transport"/>
    <property type="evidence" value="ECO:0007669"/>
    <property type="project" value="UniProtKB-ARBA"/>
</dbReference>
<dbReference type="Pfam" id="PF01497">
    <property type="entry name" value="Peripla_BP_2"/>
    <property type="match status" value="1"/>
</dbReference>
<dbReference type="InterPro" id="IPR051313">
    <property type="entry name" value="Bact_iron-sidero_bind"/>
</dbReference>
<dbReference type="PATRIC" id="fig|1653479.3.peg.2560"/>
<dbReference type="PROSITE" id="PS51257">
    <property type="entry name" value="PROKAR_LIPOPROTEIN"/>
    <property type="match status" value="1"/>
</dbReference>
<dbReference type="SUPFAM" id="SSF53807">
    <property type="entry name" value="Helical backbone' metal receptor"/>
    <property type="match status" value="1"/>
</dbReference>
<dbReference type="Proteomes" id="UP000076038">
    <property type="component" value="Chromosome"/>
</dbReference>
<proteinExistence type="inferred from homology"/>
<feature type="domain" description="Fe/B12 periplasmic-binding" evidence="6">
    <location>
        <begin position="68"/>
        <end position="352"/>
    </location>
</feature>
<evidence type="ECO:0000256" key="5">
    <source>
        <dbReference type="SAM" id="SignalP"/>
    </source>
</evidence>
<dbReference type="PROSITE" id="PS50983">
    <property type="entry name" value="FE_B12_PBP"/>
    <property type="match status" value="1"/>
</dbReference>
<dbReference type="AlphaFoldDB" id="A0A143QN63"/>
<reference evidence="8" key="2">
    <citation type="submission" date="2016-04" db="EMBL/GenBank/DDBJ databases">
        <title>Complete Genome and Plasmid Sequences for Rhodococcus fascians D188 and Draft Sequences for Rhodococcus spp. Isolates PBTS 1 and PBTS 2.</title>
        <authorList>
            <person name="Stamer R."/>
            <person name="Vereecke D."/>
            <person name="Zhang Y."/>
            <person name="Schilkey F."/>
            <person name="Devitt N."/>
            <person name="Randall J."/>
        </authorList>
    </citation>
    <scope>NUCLEOTIDE SEQUENCE [LARGE SCALE GENOMIC DNA]</scope>
    <source>
        <strain evidence="8">PBTS2</strain>
    </source>
</reference>
<evidence type="ECO:0000256" key="1">
    <source>
        <dbReference type="ARBA" id="ARBA00004196"/>
    </source>
</evidence>